<evidence type="ECO:0000313" key="3">
    <source>
        <dbReference type="WBParaSite" id="nRc.2.0.1.t29030-RA"/>
    </source>
</evidence>
<accession>A0A915JRV3</accession>
<dbReference type="AlphaFoldDB" id="A0A915JRV3"/>
<dbReference type="Proteomes" id="UP000887565">
    <property type="component" value="Unplaced"/>
</dbReference>
<feature type="compositionally biased region" description="Basic and acidic residues" evidence="1">
    <location>
        <begin position="85"/>
        <end position="101"/>
    </location>
</feature>
<sequence length="101" mass="12207">MISQIANRNEKRKIRCLEVHQITRILQTSSDMDKICIVLMYSFLLLHILTEEVRSEAWIRDRLLRRLYELERNRKIMTHHAPLVTHEEPKELLDEGEQDQK</sequence>
<evidence type="ECO:0000313" key="2">
    <source>
        <dbReference type="Proteomes" id="UP000887565"/>
    </source>
</evidence>
<keyword evidence="2" id="KW-1185">Reference proteome</keyword>
<evidence type="ECO:0000256" key="1">
    <source>
        <dbReference type="SAM" id="MobiDB-lite"/>
    </source>
</evidence>
<dbReference type="WBParaSite" id="nRc.2.0.1.t29030-RA">
    <property type="protein sequence ID" value="nRc.2.0.1.t29030-RA"/>
    <property type="gene ID" value="nRc.2.0.1.g29030"/>
</dbReference>
<proteinExistence type="predicted"/>
<organism evidence="2 3">
    <name type="scientific">Romanomermis culicivorax</name>
    <name type="common">Nematode worm</name>
    <dbReference type="NCBI Taxonomy" id="13658"/>
    <lineage>
        <taxon>Eukaryota</taxon>
        <taxon>Metazoa</taxon>
        <taxon>Ecdysozoa</taxon>
        <taxon>Nematoda</taxon>
        <taxon>Enoplea</taxon>
        <taxon>Dorylaimia</taxon>
        <taxon>Mermithida</taxon>
        <taxon>Mermithoidea</taxon>
        <taxon>Mermithidae</taxon>
        <taxon>Romanomermis</taxon>
    </lineage>
</organism>
<reference evidence="3" key="1">
    <citation type="submission" date="2022-11" db="UniProtKB">
        <authorList>
            <consortium name="WormBaseParasite"/>
        </authorList>
    </citation>
    <scope>IDENTIFICATION</scope>
</reference>
<protein>
    <submittedName>
        <fullName evidence="3">Uncharacterized protein</fullName>
    </submittedName>
</protein>
<feature type="region of interest" description="Disordered" evidence="1">
    <location>
        <begin position="79"/>
        <end position="101"/>
    </location>
</feature>
<name>A0A915JRV3_ROMCU</name>